<sequence length="233" mass="27572">MNHFEKVFDYKGNNVRTFMRDEEIWFVAKDVCDVLGMTDGRKSVNLLDNDERNTVPVTDVLGRSQKTLIINEPGLYTLILKSRKPEAKQFKRWVTHDVLPAIRQSGMYISEDATREQKLFNYDLLEETFRNCGIENLHDLYKECVDYYKENRIRLDYKRSSKHRRNDKKKSLSDSRIEMMKKIENVLQERELKYKQSLNFAFVSVVSELLKIIALDIKSIKHNKTRGKLAQAR</sequence>
<dbReference type="Pfam" id="PF02498">
    <property type="entry name" value="Bro-N"/>
    <property type="match status" value="1"/>
</dbReference>
<dbReference type="PANTHER" id="PTHR36180">
    <property type="entry name" value="DNA-BINDING PROTEIN-RELATED-RELATED"/>
    <property type="match status" value="1"/>
</dbReference>
<dbReference type="PROSITE" id="PS51750">
    <property type="entry name" value="BRO_N"/>
    <property type="match status" value="1"/>
</dbReference>
<evidence type="ECO:0000313" key="3">
    <source>
        <dbReference type="Proteomes" id="UP000228754"/>
    </source>
</evidence>
<evidence type="ECO:0000259" key="1">
    <source>
        <dbReference type="PROSITE" id="PS51750"/>
    </source>
</evidence>
<dbReference type="AlphaFoldDB" id="A0A2A5IJV4"/>
<feature type="domain" description="Bro-N" evidence="1">
    <location>
        <begin position="1"/>
        <end position="106"/>
    </location>
</feature>
<name>A0A2A5IJV4_BACPU</name>
<dbReference type="Proteomes" id="UP000228754">
    <property type="component" value="Unassembled WGS sequence"/>
</dbReference>
<dbReference type="SMART" id="SM01040">
    <property type="entry name" value="Bro-N"/>
    <property type="match status" value="1"/>
</dbReference>
<dbReference type="PANTHER" id="PTHR36180:SF2">
    <property type="entry name" value="BRO FAMILY PROTEIN"/>
    <property type="match status" value="1"/>
</dbReference>
<dbReference type="InterPro" id="IPR003497">
    <property type="entry name" value="BRO_N_domain"/>
</dbReference>
<dbReference type="EMBL" id="NKHG01000135">
    <property type="protein sequence ID" value="PCK17684.1"/>
    <property type="molecule type" value="Genomic_DNA"/>
</dbReference>
<comment type="caution">
    <text evidence="2">The sequence shown here is derived from an EMBL/GenBank/DDBJ whole genome shotgun (WGS) entry which is preliminary data.</text>
</comment>
<proteinExistence type="predicted"/>
<dbReference type="OrthoDB" id="9812611at2"/>
<reference evidence="2 3" key="1">
    <citation type="submission" date="2017-06" db="EMBL/GenBank/DDBJ databases">
        <title>Draft Genome Sequence of Bacillus sp Strain 36R Isolated from saline sediment at Atanasia, Sonora, Mexico.</title>
        <authorList>
            <person name="Sanchez Diaz R."/>
            <person name="Quiroz Macias M.E."/>
            <person name="Ibarra Gamez J.C."/>
            <person name="Enciso Ibarra J."/>
            <person name="Gomez Gil B."/>
            <person name="Galaviz Silva L."/>
        </authorList>
    </citation>
    <scope>NUCLEOTIDE SEQUENCE [LARGE SCALE GENOMIC DNA]</scope>
    <source>
        <strain evidence="2 3">36R_ATNSAL</strain>
    </source>
</reference>
<accession>A0A2A5IJV4</accession>
<gene>
    <name evidence="2" type="ORF">CEY02_19820</name>
</gene>
<organism evidence="2 3">
    <name type="scientific">Bacillus pumilus</name>
    <name type="common">Bacillus mesentericus</name>
    <dbReference type="NCBI Taxonomy" id="1408"/>
    <lineage>
        <taxon>Bacteria</taxon>
        <taxon>Bacillati</taxon>
        <taxon>Bacillota</taxon>
        <taxon>Bacilli</taxon>
        <taxon>Bacillales</taxon>
        <taxon>Bacillaceae</taxon>
        <taxon>Bacillus</taxon>
    </lineage>
</organism>
<protein>
    <recommendedName>
        <fullName evidence="1">Bro-N domain-containing protein</fullName>
    </recommendedName>
</protein>
<evidence type="ECO:0000313" key="2">
    <source>
        <dbReference type="EMBL" id="PCK17684.1"/>
    </source>
</evidence>